<proteinExistence type="inferred from homology"/>
<evidence type="ECO:0000256" key="1">
    <source>
        <dbReference type="ARBA" id="ARBA00006484"/>
    </source>
</evidence>
<evidence type="ECO:0000313" key="3">
    <source>
        <dbReference type="EMBL" id="KAE8368070.1"/>
    </source>
</evidence>
<dbReference type="AlphaFoldDB" id="A0A5N7AHD7"/>
<dbReference type="Gene3D" id="3.40.50.720">
    <property type="entry name" value="NAD(P)-binding Rossmann-like Domain"/>
    <property type="match status" value="1"/>
</dbReference>
<keyword evidence="4" id="KW-1185">Reference proteome</keyword>
<dbReference type="PANTHER" id="PTHR42760:SF45">
    <property type="entry name" value="SHORT CHAIN DEHYDROGENASE_REDUCTASE FAMILY PROTEIN, PUTATIVE (AFU_ORTHOLOGUE AFUA_3G09150)-RELATED"/>
    <property type="match status" value="1"/>
</dbReference>
<dbReference type="PRINTS" id="PR00081">
    <property type="entry name" value="GDHRDH"/>
</dbReference>
<protein>
    <recommendedName>
        <fullName evidence="5">Oxidoreductase</fullName>
    </recommendedName>
</protein>
<dbReference type="GO" id="GO:0016616">
    <property type="term" value="F:oxidoreductase activity, acting on the CH-OH group of donors, NAD or NADP as acceptor"/>
    <property type="evidence" value="ECO:0007669"/>
    <property type="project" value="TreeGrafter"/>
</dbReference>
<dbReference type="GO" id="GO:0006633">
    <property type="term" value="P:fatty acid biosynthetic process"/>
    <property type="evidence" value="ECO:0007669"/>
    <property type="project" value="TreeGrafter"/>
</dbReference>
<sequence>MTGLMNALRAQGNHVSSEGASIVNVTNLAGVTAVPFAGVAYTASEHGVVGLTRKMAQLWAERNIRVNCVPPGTISTPPLEKAVKQGNIHMEQIPALRRLGTAEDTAYVIAFLLSQESPFVTGSTYNVDERYIY</sequence>
<comment type="similarity">
    <text evidence="1">Belongs to the short-chain dehydrogenases/reductases (SDR) family.</text>
</comment>
<gene>
    <name evidence="3" type="ORF">BDV27DRAFT_154398</name>
</gene>
<organism evidence="3 4">
    <name type="scientific">Aspergillus caelatus</name>
    <dbReference type="NCBI Taxonomy" id="61420"/>
    <lineage>
        <taxon>Eukaryota</taxon>
        <taxon>Fungi</taxon>
        <taxon>Dikarya</taxon>
        <taxon>Ascomycota</taxon>
        <taxon>Pezizomycotina</taxon>
        <taxon>Eurotiomycetes</taxon>
        <taxon>Eurotiomycetidae</taxon>
        <taxon>Eurotiales</taxon>
        <taxon>Aspergillaceae</taxon>
        <taxon>Aspergillus</taxon>
        <taxon>Aspergillus subgen. Circumdati</taxon>
    </lineage>
</organism>
<dbReference type="Pfam" id="PF13561">
    <property type="entry name" value="adh_short_C2"/>
    <property type="match status" value="1"/>
</dbReference>
<dbReference type="SUPFAM" id="SSF51735">
    <property type="entry name" value="NAD(P)-binding Rossmann-fold domains"/>
    <property type="match status" value="1"/>
</dbReference>
<evidence type="ECO:0000256" key="2">
    <source>
        <dbReference type="ARBA" id="ARBA00022857"/>
    </source>
</evidence>
<dbReference type="CDD" id="cd05233">
    <property type="entry name" value="SDR_c"/>
    <property type="match status" value="1"/>
</dbReference>
<dbReference type="PANTHER" id="PTHR42760">
    <property type="entry name" value="SHORT-CHAIN DEHYDROGENASES/REDUCTASES FAMILY MEMBER"/>
    <property type="match status" value="1"/>
</dbReference>
<dbReference type="GeneID" id="43656409"/>
<dbReference type="InterPro" id="IPR002347">
    <property type="entry name" value="SDR_fam"/>
</dbReference>
<evidence type="ECO:0000313" key="4">
    <source>
        <dbReference type="Proteomes" id="UP000326268"/>
    </source>
</evidence>
<dbReference type="InterPro" id="IPR036291">
    <property type="entry name" value="NAD(P)-bd_dom_sf"/>
</dbReference>
<dbReference type="Proteomes" id="UP000326268">
    <property type="component" value="Unassembled WGS sequence"/>
</dbReference>
<dbReference type="EMBL" id="ML737589">
    <property type="protein sequence ID" value="KAE8368070.1"/>
    <property type="molecule type" value="Genomic_DNA"/>
</dbReference>
<keyword evidence="2" id="KW-0521">NADP</keyword>
<dbReference type="GO" id="GO:0048038">
    <property type="term" value="F:quinone binding"/>
    <property type="evidence" value="ECO:0007669"/>
    <property type="project" value="TreeGrafter"/>
</dbReference>
<evidence type="ECO:0008006" key="5">
    <source>
        <dbReference type="Google" id="ProtNLM"/>
    </source>
</evidence>
<dbReference type="RefSeq" id="XP_031931151.1">
    <property type="nucleotide sequence ID" value="XM_032071963.1"/>
</dbReference>
<accession>A0A5N7AHD7</accession>
<reference evidence="3 4" key="1">
    <citation type="submission" date="2019-04" db="EMBL/GenBank/DDBJ databases">
        <title>Friends and foes A comparative genomics studyof 23 Aspergillus species from section Flavi.</title>
        <authorList>
            <consortium name="DOE Joint Genome Institute"/>
            <person name="Kjaerbolling I."/>
            <person name="Vesth T."/>
            <person name="Frisvad J.C."/>
            <person name="Nybo J.L."/>
            <person name="Theobald S."/>
            <person name="Kildgaard S."/>
            <person name="Isbrandt T."/>
            <person name="Kuo A."/>
            <person name="Sato A."/>
            <person name="Lyhne E.K."/>
            <person name="Kogle M.E."/>
            <person name="Wiebenga A."/>
            <person name="Kun R.S."/>
            <person name="Lubbers R.J."/>
            <person name="Makela M.R."/>
            <person name="Barry K."/>
            <person name="Chovatia M."/>
            <person name="Clum A."/>
            <person name="Daum C."/>
            <person name="Haridas S."/>
            <person name="He G."/>
            <person name="LaButti K."/>
            <person name="Lipzen A."/>
            <person name="Mondo S."/>
            <person name="Riley R."/>
            <person name="Salamov A."/>
            <person name="Simmons B.A."/>
            <person name="Magnuson J.K."/>
            <person name="Henrissat B."/>
            <person name="Mortensen U.H."/>
            <person name="Larsen T.O."/>
            <person name="Devries R.P."/>
            <person name="Grigoriev I.V."/>
            <person name="Machida M."/>
            <person name="Baker S.E."/>
            <person name="Andersen M.R."/>
        </authorList>
    </citation>
    <scope>NUCLEOTIDE SEQUENCE [LARGE SCALE GENOMIC DNA]</scope>
    <source>
        <strain evidence="3 4">CBS 763.97</strain>
    </source>
</reference>
<name>A0A5N7AHD7_9EURO</name>
<dbReference type="OrthoDB" id="1669814at2759"/>